<dbReference type="EMBL" id="KQ241616">
    <property type="protein sequence ID" value="KNC87290.1"/>
    <property type="molecule type" value="Genomic_DNA"/>
</dbReference>
<dbReference type="SUPFAM" id="SSF51430">
    <property type="entry name" value="NAD(P)-linked oxidoreductase"/>
    <property type="match status" value="1"/>
</dbReference>
<dbReference type="STRING" id="667725.A0A0L0GE53"/>
<dbReference type="InterPro" id="IPR036812">
    <property type="entry name" value="NAD(P)_OxRdtase_dom_sf"/>
</dbReference>
<reference evidence="2 3" key="1">
    <citation type="submission" date="2011-02" db="EMBL/GenBank/DDBJ databases">
        <title>The Genome Sequence of Sphaeroforma arctica JP610.</title>
        <authorList>
            <consortium name="The Broad Institute Genome Sequencing Platform"/>
            <person name="Russ C."/>
            <person name="Cuomo C."/>
            <person name="Young S.K."/>
            <person name="Zeng Q."/>
            <person name="Gargeya S."/>
            <person name="Alvarado L."/>
            <person name="Berlin A."/>
            <person name="Chapman S.B."/>
            <person name="Chen Z."/>
            <person name="Freedman E."/>
            <person name="Gellesch M."/>
            <person name="Goldberg J."/>
            <person name="Griggs A."/>
            <person name="Gujja S."/>
            <person name="Heilman E."/>
            <person name="Heiman D."/>
            <person name="Howarth C."/>
            <person name="Mehta T."/>
            <person name="Neiman D."/>
            <person name="Pearson M."/>
            <person name="Roberts A."/>
            <person name="Saif S."/>
            <person name="Shea T."/>
            <person name="Shenoy N."/>
            <person name="Sisk P."/>
            <person name="Stolte C."/>
            <person name="Sykes S."/>
            <person name="White J."/>
            <person name="Yandava C."/>
            <person name="Burger G."/>
            <person name="Gray M.W."/>
            <person name="Holland P.W.H."/>
            <person name="King N."/>
            <person name="Lang F.B.F."/>
            <person name="Roger A.J."/>
            <person name="Ruiz-Trillo I."/>
            <person name="Haas B."/>
            <person name="Nusbaum C."/>
            <person name="Birren B."/>
        </authorList>
    </citation>
    <scope>NUCLEOTIDE SEQUENCE [LARGE SCALE GENOMIC DNA]</scope>
    <source>
        <strain evidence="2 3">JP610</strain>
    </source>
</reference>
<evidence type="ECO:0000259" key="1">
    <source>
        <dbReference type="Pfam" id="PF00248"/>
    </source>
</evidence>
<proteinExistence type="predicted"/>
<dbReference type="Proteomes" id="UP000054560">
    <property type="component" value="Unassembled WGS sequence"/>
</dbReference>
<dbReference type="PANTHER" id="PTHR43827">
    <property type="entry name" value="2,5-DIKETO-D-GLUCONIC ACID REDUCTASE"/>
    <property type="match status" value="1"/>
</dbReference>
<dbReference type="eggNOG" id="KOG1577">
    <property type="taxonomic scope" value="Eukaryota"/>
</dbReference>
<feature type="domain" description="NADP-dependent oxidoreductase" evidence="1">
    <location>
        <begin position="29"/>
        <end position="69"/>
    </location>
</feature>
<keyword evidence="3" id="KW-1185">Reference proteome</keyword>
<dbReference type="InterPro" id="IPR023210">
    <property type="entry name" value="NADP_OxRdtase_dom"/>
</dbReference>
<dbReference type="GeneID" id="25901121"/>
<dbReference type="Pfam" id="PF00248">
    <property type="entry name" value="Aldo_ket_red"/>
    <property type="match status" value="1"/>
</dbReference>
<dbReference type="PANTHER" id="PTHR43827:SF13">
    <property type="entry name" value="ALDO_KETO REDUCTASE FAMILY PROTEIN"/>
    <property type="match status" value="1"/>
</dbReference>
<dbReference type="OrthoDB" id="416253at2759"/>
<evidence type="ECO:0000313" key="2">
    <source>
        <dbReference type="EMBL" id="KNC87290.1"/>
    </source>
</evidence>
<gene>
    <name evidence="2" type="ORF">SARC_00617</name>
</gene>
<protein>
    <recommendedName>
        <fullName evidence="1">NADP-dependent oxidoreductase domain-containing protein</fullName>
    </recommendedName>
</protein>
<name>A0A0L0GE53_9EUKA</name>
<dbReference type="InterPro" id="IPR020471">
    <property type="entry name" value="AKR"/>
</dbReference>
<evidence type="ECO:0000313" key="3">
    <source>
        <dbReference type="Proteomes" id="UP000054560"/>
    </source>
</evidence>
<dbReference type="AlphaFoldDB" id="A0A0L0GE53"/>
<dbReference type="InterPro" id="IPR018170">
    <property type="entry name" value="Aldo/ket_reductase_CS"/>
</dbReference>
<dbReference type="GO" id="GO:0016491">
    <property type="term" value="F:oxidoreductase activity"/>
    <property type="evidence" value="ECO:0007669"/>
    <property type="project" value="InterPro"/>
</dbReference>
<accession>A0A0L0GE53</accession>
<sequence>MDSMSVENVTTSVVALNDGRSIPTIGLGVYQAEPDDTYRAVTAALKCGYRHIDTAQLYGNEMDVGRAVKVGYLILRDV</sequence>
<dbReference type="Gene3D" id="3.20.20.100">
    <property type="entry name" value="NADP-dependent oxidoreductase domain"/>
    <property type="match status" value="1"/>
</dbReference>
<organism evidence="2 3">
    <name type="scientific">Sphaeroforma arctica JP610</name>
    <dbReference type="NCBI Taxonomy" id="667725"/>
    <lineage>
        <taxon>Eukaryota</taxon>
        <taxon>Ichthyosporea</taxon>
        <taxon>Ichthyophonida</taxon>
        <taxon>Sphaeroforma</taxon>
    </lineage>
</organism>
<dbReference type="RefSeq" id="XP_014161192.1">
    <property type="nucleotide sequence ID" value="XM_014305717.1"/>
</dbReference>
<dbReference type="PROSITE" id="PS00798">
    <property type="entry name" value="ALDOKETO_REDUCTASE_1"/>
    <property type="match status" value="1"/>
</dbReference>